<evidence type="ECO:0008006" key="8">
    <source>
        <dbReference type="Google" id="ProtNLM"/>
    </source>
</evidence>
<protein>
    <recommendedName>
        <fullName evidence="8">NB-ARC domain-containing protein</fullName>
    </recommendedName>
</protein>
<sequence>MVEALVTFILQKWSEQLKQQPPLLHGAMKDVEWIHGELQRVRIEREKPVASRLRLLRRVVFESENAIDEFMVSLASDDLNFIHHQKFSIRFMRVRRDFEEIHRGIDECRLKASTKVKISGVSSRFSGECDLVGCEKDLKQVEEWLMGGEKQKRSLISLVGVDDGLGKNSLAKKAYHFMERHFDCFAWAFVSESVNIRDLLNRILKAFYKKQRREEELQEAILSYLQGKRYGIVLDIWEVSVWEELKSAFHLEGNGKIIFTTSNESINLDKEVFHVHMLSTLSNSLALELFCKKSFHGECPKYLKELAHNMVKNCHGLPLTMVTLGGLMARIGTDPTDWKTILEDLDGAQNLDGSVNQYCFLYCALFPKGYEITKNTFIKLFTPEDVAGDYFMELVDRGMLKPIMHYYDSNLRRCRMHNLLHAFANQMLEKEDFGVIHTPKITKFTKWVRRIGIHNGTTGDLTEIGKLNLRSFIMTSIHQLPSYMNQVILSPKLLRVLVLEDVAIKKLPQEVGDLIHLHYLSLVKSGIKALPASIGKLQNLLSLCAEKTEVTSLPAEIRALHKLRHLVVGDYAKRVVLVPSGIKNLSNLQILVGVMIDYNSIDELISLTQLMKLDMGEVKDRDELRKLCNSVHKMRRLRHLAIHMSSSNVKDRSKHQELGILMPPPNLEDLYFNGSLKELPKWVASHNSLRMVQLVGAKLMEDPLSIFCQLPNLVYLGLEDAYMGRKMGCSAKAFPKLRSLDLARMETLEEWTEIKEGSFQKLEYLAIGDCMKLKRLPQGFQQLNALQRLLLVNMQEEFVRRVSIGGEDHLMVQQVPRILVSHKYDEKMRLFSS</sequence>
<dbReference type="Pfam" id="PF23559">
    <property type="entry name" value="WHD_DRP"/>
    <property type="match status" value="1"/>
</dbReference>
<dbReference type="InterPro" id="IPR032675">
    <property type="entry name" value="LRR_dom_sf"/>
</dbReference>
<feature type="domain" description="Disease resistance R13L4/SHOC-2-like LRR" evidence="5">
    <location>
        <begin position="469"/>
        <end position="788"/>
    </location>
</feature>
<keyword evidence="7" id="KW-1185">Reference proteome</keyword>
<dbReference type="InterPro" id="IPR055414">
    <property type="entry name" value="LRR_R13L4/SHOC2-like"/>
</dbReference>
<gene>
    <name evidence="6" type="ORF">NE237_031826</name>
</gene>
<accession>A0A9Q0L275</accession>
<evidence type="ECO:0000259" key="4">
    <source>
        <dbReference type="Pfam" id="PF23559"/>
    </source>
</evidence>
<name>A0A9Q0L275_9MAGN</name>
<organism evidence="6 7">
    <name type="scientific">Protea cynaroides</name>
    <dbReference type="NCBI Taxonomy" id="273540"/>
    <lineage>
        <taxon>Eukaryota</taxon>
        <taxon>Viridiplantae</taxon>
        <taxon>Streptophyta</taxon>
        <taxon>Embryophyta</taxon>
        <taxon>Tracheophyta</taxon>
        <taxon>Spermatophyta</taxon>
        <taxon>Magnoliopsida</taxon>
        <taxon>Proteales</taxon>
        <taxon>Proteaceae</taxon>
        <taxon>Protea</taxon>
    </lineage>
</organism>
<dbReference type="Pfam" id="PF00931">
    <property type="entry name" value="NB-ARC"/>
    <property type="match status" value="1"/>
</dbReference>
<evidence type="ECO:0000256" key="2">
    <source>
        <dbReference type="ARBA" id="ARBA00022821"/>
    </source>
</evidence>
<dbReference type="Gene3D" id="1.10.8.430">
    <property type="entry name" value="Helical domain of apoptotic protease-activating factors"/>
    <property type="match status" value="1"/>
</dbReference>
<proteinExistence type="predicted"/>
<dbReference type="Pfam" id="PF23598">
    <property type="entry name" value="LRR_14"/>
    <property type="match status" value="1"/>
</dbReference>
<feature type="domain" description="Disease resistance protein winged helix" evidence="4">
    <location>
        <begin position="366"/>
        <end position="424"/>
    </location>
</feature>
<reference evidence="6" key="1">
    <citation type="journal article" date="2023" name="Plant J.">
        <title>The genome of the king protea, Protea cynaroides.</title>
        <authorList>
            <person name="Chang J."/>
            <person name="Duong T.A."/>
            <person name="Schoeman C."/>
            <person name="Ma X."/>
            <person name="Roodt D."/>
            <person name="Barker N."/>
            <person name="Li Z."/>
            <person name="Van de Peer Y."/>
            <person name="Mizrachi E."/>
        </authorList>
    </citation>
    <scope>NUCLEOTIDE SEQUENCE</scope>
    <source>
        <tissue evidence="6">Young leaves</tissue>
    </source>
</reference>
<dbReference type="SUPFAM" id="SSF52058">
    <property type="entry name" value="L domain-like"/>
    <property type="match status" value="1"/>
</dbReference>
<dbReference type="InterPro" id="IPR036388">
    <property type="entry name" value="WH-like_DNA-bd_sf"/>
</dbReference>
<dbReference type="InterPro" id="IPR058922">
    <property type="entry name" value="WHD_DRP"/>
</dbReference>
<dbReference type="Gene3D" id="3.80.10.10">
    <property type="entry name" value="Ribonuclease Inhibitor"/>
    <property type="match status" value="1"/>
</dbReference>
<feature type="domain" description="NB-ARC" evidence="3">
    <location>
        <begin position="135"/>
        <end position="297"/>
    </location>
</feature>
<keyword evidence="1" id="KW-0677">Repeat</keyword>
<dbReference type="SUPFAM" id="SSF52540">
    <property type="entry name" value="P-loop containing nucleoside triphosphate hydrolases"/>
    <property type="match status" value="1"/>
</dbReference>
<comment type="caution">
    <text evidence="6">The sequence shown here is derived from an EMBL/GenBank/DDBJ whole genome shotgun (WGS) entry which is preliminary data.</text>
</comment>
<dbReference type="InterPro" id="IPR042197">
    <property type="entry name" value="Apaf_helical"/>
</dbReference>
<dbReference type="PRINTS" id="PR00364">
    <property type="entry name" value="DISEASERSIST"/>
</dbReference>
<dbReference type="PANTHER" id="PTHR36766">
    <property type="entry name" value="PLANT BROAD-SPECTRUM MILDEW RESISTANCE PROTEIN RPW8"/>
    <property type="match status" value="1"/>
</dbReference>
<evidence type="ECO:0000259" key="3">
    <source>
        <dbReference type="Pfam" id="PF00931"/>
    </source>
</evidence>
<dbReference type="OrthoDB" id="598235at2759"/>
<dbReference type="InterPro" id="IPR002182">
    <property type="entry name" value="NB-ARC"/>
</dbReference>
<dbReference type="AlphaFoldDB" id="A0A9Q0L275"/>
<dbReference type="PANTHER" id="PTHR36766:SF63">
    <property type="entry name" value="NB-ARC DOMAIN-CONTAINING PROTEIN"/>
    <property type="match status" value="1"/>
</dbReference>
<evidence type="ECO:0000259" key="5">
    <source>
        <dbReference type="Pfam" id="PF23598"/>
    </source>
</evidence>
<keyword evidence="2" id="KW-0611">Plant defense</keyword>
<dbReference type="InterPro" id="IPR027417">
    <property type="entry name" value="P-loop_NTPase"/>
</dbReference>
<evidence type="ECO:0000313" key="6">
    <source>
        <dbReference type="EMBL" id="KAJ4980989.1"/>
    </source>
</evidence>
<dbReference type="GO" id="GO:0006952">
    <property type="term" value="P:defense response"/>
    <property type="evidence" value="ECO:0007669"/>
    <property type="project" value="UniProtKB-KW"/>
</dbReference>
<dbReference type="EMBL" id="JAMYWD010000001">
    <property type="protein sequence ID" value="KAJ4980989.1"/>
    <property type="molecule type" value="Genomic_DNA"/>
</dbReference>
<dbReference type="Gene3D" id="1.10.10.10">
    <property type="entry name" value="Winged helix-like DNA-binding domain superfamily/Winged helix DNA-binding domain"/>
    <property type="match status" value="1"/>
</dbReference>
<dbReference type="GO" id="GO:0043531">
    <property type="term" value="F:ADP binding"/>
    <property type="evidence" value="ECO:0007669"/>
    <property type="project" value="InterPro"/>
</dbReference>
<dbReference type="Proteomes" id="UP001141806">
    <property type="component" value="Unassembled WGS sequence"/>
</dbReference>
<evidence type="ECO:0000256" key="1">
    <source>
        <dbReference type="ARBA" id="ARBA00022737"/>
    </source>
</evidence>
<evidence type="ECO:0000313" key="7">
    <source>
        <dbReference type="Proteomes" id="UP001141806"/>
    </source>
</evidence>
<dbReference type="Gene3D" id="3.40.50.300">
    <property type="entry name" value="P-loop containing nucleotide triphosphate hydrolases"/>
    <property type="match status" value="1"/>
</dbReference>